<gene>
    <name evidence="2" type="ORF">J2Z20_002631</name>
</gene>
<feature type="transmembrane region" description="Helical" evidence="1">
    <location>
        <begin position="144"/>
        <end position="163"/>
    </location>
</feature>
<name>A0ABS4H5H2_9BACL</name>
<dbReference type="InterPro" id="IPR038728">
    <property type="entry name" value="YkvI-like"/>
</dbReference>
<feature type="transmembrane region" description="Helical" evidence="1">
    <location>
        <begin position="216"/>
        <end position="236"/>
    </location>
</feature>
<reference evidence="2 3" key="1">
    <citation type="submission" date="2021-03" db="EMBL/GenBank/DDBJ databases">
        <title>Genomic Encyclopedia of Type Strains, Phase IV (KMG-IV): sequencing the most valuable type-strain genomes for metagenomic binning, comparative biology and taxonomic classification.</title>
        <authorList>
            <person name="Goeker M."/>
        </authorList>
    </citation>
    <scope>NUCLEOTIDE SEQUENCE [LARGE SCALE GENOMIC DNA]</scope>
    <source>
        <strain evidence="2 3">DSM 23491</strain>
    </source>
</reference>
<keyword evidence="1" id="KW-0812">Transmembrane</keyword>
<feature type="transmembrane region" description="Helical" evidence="1">
    <location>
        <begin position="115"/>
        <end position="132"/>
    </location>
</feature>
<feature type="transmembrane region" description="Helical" evidence="1">
    <location>
        <begin position="298"/>
        <end position="315"/>
    </location>
</feature>
<comment type="caution">
    <text evidence="2">The sequence shown here is derived from an EMBL/GenBank/DDBJ whole genome shotgun (WGS) entry which is preliminary data.</text>
</comment>
<evidence type="ECO:0000256" key="1">
    <source>
        <dbReference type="SAM" id="Phobius"/>
    </source>
</evidence>
<dbReference type="EMBL" id="JAGGKP010000007">
    <property type="protein sequence ID" value="MBP1937716.1"/>
    <property type="molecule type" value="Genomic_DNA"/>
</dbReference>
<feature type="transmembrane region" description="Helical" evidence="1">
    <location>
        <begin position="7"/>
        <end position="24"/>
    </location>
</feature>
<keyword evidence="1" id="KW-1133">Transmembrane helix</keyword>
<sequence>MKSVVRVLQIAFTYIGTIVGAGFATGQEILQFFTQYGRWATITILVSTILFIWLGTKTMLLANTIKATSYESLNKHLFGEQAGKWISLFMLVVLIGVNSTMLAGAGSVFMEHLNFHYQTGLIITLVGSYFLLNRGIESILQMNSIVVPMMLALSVLIISNTIHMPNADRFIHLTTDSSLTATWAAPFMYTAFNLSMAQAVLVPIGSHTESRRVIRLGGIIGGIGIGFMLMAAHFAMSPLMPGIMQFEIPMGNIASMLGIVIQIVYVILIYLEIFTTFVADIYGVTLQLQPRISLSPKLIRIALLFICFFLSQFGFSSLLSILYPLFGLISMVWIVMLVRVNNSSVKTIK</sequence>
<feature type="transmembrane region" description="Helical" evidence="1">
    <location>
        <begin position="256"/>
        <end position="278"/>
    </location>
</feature>
<feature type="transmembrane region" description="Helical" evidence="1">
    <location>
        <begin position="85"/>
        <end position="109"/>
    </location>
</feature>
<feature type="transmembrane region" description="Helical" evidence="1">
    <location>
        <begin position="183"/>
        <end position="204"/>
    </location>
</feature>
<feature type="transmembrane region" description="Helical" evidence="1">
    <location>
        <begin position="321"/>
        <end position="340"/>
    </location>
</feature>
<keyword evidence="1" id="KW-0472">Membrane</keyword>
<proteinExistence type="predicted"/>
<feature type="transmembrane region" description="Helical" evidence="1">
    <location>
        <begin position="36"/>
        <end position="56"/>
    </location>
</feature>
<dbReference type="PANTHER" id="PTHR37814">
    <property type="entry name" value="CONSERVED MEMBRANE PROTEIN"/>
    <property type="match status" value="1"/>
</dbReference>
<dbReference type="PANTHER" id="PTHR37814:SF1">
    <property type="entry name" value="MEMBRANE PROTEIN"/>
    <property type="match status" value="1"/>
</dbReference>
<evidence type="ECO:0000313" key="3">
    <source>
        <dbReference type="Proteomes" id="UP001519273"/>
    </source>
</evidence>
<keyword evidence="3" id="KW-1185">Reference proteome</keyword>
<organism evidence="2 3">
    <name type="scientific">Paenibacillus sediminis</name>
    <dbReference type="NCBI Taxonomy" id="664909"/>
    <lineage>
        <taxon>Bacteria</taxon>
        <taxon>Bacillati</taxon>
        <taxon>Bacillota</taxon>
        <taxon>Bacilli</taxon>
        <taxon>Bacillales</taxon>
        <taxon>Paenibacillaceae</taxon>
        <taxon>Paenibacillus</taxon>
    </lineage>
</organism>
<dbReference type="Proteomes" id="UP001519273">
    <property type="component" value="Unassembled WGS sequence"/>
</dbReference>
<evidence type="ECO:0000313" key="2">
    <source>
        <dbReference type="EMBL" id="MBP1937716.1"/>
    </source>
</evidence>
<dbReference type="RefSeq" id="WP_209850855.1">
    <property type="nucleotide sequence ID" value="NZ_CBCRVE010000004.1"/>
</dbReference>
<accession>A0ABS4H5H2</accession>
<protein>
    <submittedName>
        <fullName evidence="2">Membrane protein YkvI</fullName>
    </submittedName>
</protein>